<gene>
    <name evidence="3" type="ORF">AQJ11_13770</name>
</gene>
<dbReference type="Proteomes" id="UP000053398">
    <property type="component" value="Unassembled WGS sequence"/>
</dbReference>
<evidence type="ECO:0000259" key="2">
    <source>
        <dbReference type="PROSITE" id="PS51781"/>
    </source>
</evidence>
<dbReference type="RefSeq" id="WP_059263222.1">
    <property type="nucleotide sequence ID" value="NZ_KQ948355.1"/>
</dbReference>
<dbReference type="InterPro" id="IPR003646">
    <property type="entry name" value="SH3-like_bac-type"/>
</dbReference>
<protein>
    <recommendedName>
        <fullName evidence="2">SH3b domain-containing protein</fullName>
    </recommendedName>
</protein>
<keyword evidence="4" id="KW-1185">Reference proteome</keyword>
<evidence type="ECO:0000313" key="4">
    <source>
        <dbReference type="Proteomes" id="UP000053398"/>
    </source>
</evidence>
<dbReference type="EMBL" id="LMWP01000016">
    <property type="protein sequence ID" value="KUN27693.1"/>
    <property type="molecule type" value="Genomic_DNA"/>
</dbReference>
<accession>A0A101QCZ7</accession>
<reference evidence="3 4" key="1">
    <citation type="submission" date="2015-10" db="EMBL/GenBank/DDBJ databases">
        <title>Draft genome sequence of Streptomyces corchorusii DSM 40340, type strain for the species Streptomyces corchorusii.</title>
        <authorList>
            <person name="Ruckert C."/>
            <person name="Winkler A."/>
            <person name="Kalinowski J."/>
            <person name="Kampfer P."/>
            <person name="Glaeser S."/>
        </authorList>
    </citation>
    <scope>NUCLEOTIDE SEQUENCE [LARGE SCALE GENOMIC DNA]</scope>
    <source>
        <strain evidence="3 4">DSM 40340</strain>
    </source>
</reference>
<proteinExistence type="predicted"/>
<name>A0A101QCZ7_STRCK</name>
<dbReference type="PROSITE" id="PS51781">
    <property type="entry name" value="SH3B"/>
    <property type="match status" value="1"/>
</dbReference>
<dbReference type="AlphaFoldDB" id="A0A101QCZ7"/>
<feature type="domain" description="SH3b" evidence="2">
    <location>
        <begin position="44"/>
        <end position="113"/>
    </location>
</feature>
<sequence>MRKNAIGVLGASLVLGLALTGTAAADVGADPSSGAPAASAKLSAVSGRFYVDGVRIRNAPSLDANVNGLGYIGHKVTVYCSTKGPLETVWWRITDTTTGVPGYIEQSYGGPNSPLNVSC</sequence>
<keyword evidence="1" id="KW-0732">Signal</keyword>
<feature type="chain" id="PRO_5007103682" description="SH3b domain-containing protein" evidence="1">
    <location>
        <begin position="26"/>
        <end position="119"/>
    </location>
</feature>
<evidence type="ECO:0000313" key="3">
    <source>
        <dbReference type="EMBL" id="KUN27693.1"/>
    </source>
</evidence>
<organism evidence="3 4">
    <name type="scientific">Streptomyces corchorusii</name>
    <name type="common">Streptomyces chibaensis</name>
    <dbReference type="NCBI Taxonomy" id="1903"/>
    <lineage>
        <taxon>Bacteria</taxon>
        <taxon>Bacillati</taxon>
        <taxon>Actinomycetota</taxon>
        <taxon>Actinomycetes</taxon>
        <taxon>Kitasatosporales</taxon>
        <taxon>Streptomycetaceae</taxon>
        <taxon>Streptomyces</taxon>
    </lineage>
</organism>
<evidence type="ECO:0000256" key="1">
    <source>
        <dbReference type="SAM" id="SignalP"/>
    </source>
</evidence>
<comment type="caution">
    <text evidence="3">The sequence shown here is derived from an EMBL/GenBank/DDBJ whole genome shotgun (WGS) entry which is preliminary data.</text>
</comment>
<feature type="signal peptide" evidence="1">
    <location>
        <begin position="1"/>
        <end position="25"/>
    </location>
</feature>